<keyword evidence="4" id="KW-0863">Zinc-finger</keyword>
<dbReference type="InterPro" id="IPR036875">
    <property type="entry name" value="Znf_CCHC_sf"/>
</dbReference>
<accession>A0ABQ7U370</accession>
<dbReference type="Pfam" id="PF00076">
    <property type="entry name" value="RRM_1"/>
    <property type="match status" value="1"/>
</dbReference>
<evidence type="ECO:0000259" key="7">
    <source>
        <dbReference type="PROSITE" id="PS50102"/>
    </source>
</evidence>
<dbReference type="Gene3D" id="4.10.60.10">
    <property type="entry name" value="Zinc finger, CCHC-type"/>
    <property type="match status" value="1"/>
</dbReference>
<evidence type="ECO:0000313" key="10">
    <source>
        <dbReference type="Proteomes" id="UP000826656"/>
    </source>
</evidence>
<feature type="compositionally biased region" description="Low complexity" evidence="6">
    <location>
        <begin position="129"/>
        <end position="160"/>
    </location>
</feature>
<keyword evidence="3" id="KW-0508">mRNA splicing</keyword>
<protein>
    <recommendedName>
        <fullName evidence="11">Arginine/serine-rich splicing factor</fullName>
    </recommendedName>
</protein>
<dbReference type="InterPro" id="IPR035979">
    <property type="entry name" value="RBD_domain_sf"/>
</dbReference>
<keyword evidence="4" id="KW-0862">Zinc</keyword>
<evidence type="ECO:0000256" key="1">
    <source>
        <dbReference type="ARBA" id="ARBA00022664"/>
    </source>
</evidence>
<feature type="region of interest" description="Disordered" evidence="6">
    <location>
        <begin position="106"/>
        <end position="164"/>
    </location>
</feature>
<evidence type="ECO:0000259" key="8">
    <source>
        <dbReference type="PROSITE" id="PS50158"/>
    </source>
</evidence>
<feature type="region of interest" description="Disordered" evidence="6">
    <location>
        <begin position="66"/>
        <end position="90"/>
    </location>
</feature>
<keyword evidence="4" id="KW-0479">Metal-binding</keyword>
<feature type="compositionally biased region" description="Basic residues" evidence="6">
    <location>
        <begin position="116"/>
        <end position="128"/>
    </location>
</feature>
<evidence type="ECO:0000313" key="9">
    <source>
        <dbReference type="EMBL" id="KAH0741208.1"/>
    </source>
</evidence>
<keyword evidence="2" id="KW-0747">Spliceosome</keyword>
<feature type="domain" description="RRM" evidence="7">
    <location>
        <begin position="2"/>
        <end position="73"/>
    </location>
</feature>
<keyword evidence="10" id="KW-1185">Reference proteome</keyword>
<dbReference type="Gene3D" id="3.30.70.330">
    <property type="match status" value="1"/>
</dbReference>
<feature type="compositionally biased region" description="Gly residues" evidence="6">
    <location>
        <begin position="73"/>
        <end position="88"/>
    </location>
</feature>
<proteinExistence type="predicted"/>
<evidence type="ECO:0000256" key="2">
    <source>
        <dbReference type="ARBA" id="ARBA00022728"/>
    </source>
</evidence>
<name>A0ABQ7U370_SOLTU</name>
<dbReference type="PANTHER" id="PTHR23147">
    <property type="entry name" value="SERINE/ARGININE RICH SPLICING FACTOR"/>
    <property type="match status" value="1"/>
</dbReference>
<feature type="domain" description="CCHC-type" evidence="8">
    <location>
        <begin position="93"/>
        <end position="108"/>
    </location>
</feature>
<keyword evidence="5" id="KW-0694">RNA-binding</keyword>
<dbReference type="InterPro" id="IPR012677">
    <property type="entry name" value="Nucleotide-bd_a/b_plait_sf"/>
</dbReference>
<evidence type="ECO:0000256" key="4">
    <source>
        <dbReference type="PROSITE-ProRule" id="PRU00047"/>
    </source>
</evidence>
<dbReference type="SMART" id="SM00343">
    <property type="entry name" value="ZnF_C2HC"/>
    <property type="match status" value="1"/>
</dbReference>
<dbReference type="SMART" id="SM00360">
    <property type="entry name" value="RRM"/>
    <property type="match status" value="1"/>
</dbReference>
<evidence type="ECO:0000256" key="3">
    <source>
        <dbReference type="ARBA" id="ARBA00023187"/>
    </source>
</evidence>
<keyword evidence="1" id="KW-0507">mRNA processing</keyword>
<sequence>MSRVYVGNLDPRVSERELEDEFRIFGVIRSVWVARRPPGYAFIDFDDRRDAQDAIKELDGKNGWRVELSHNSRGGGGGARGGGRGRSGGSDLKCYECGESGHFARECRMRGSPGAGRRRSRSPPRYRRSPSYGRRSYSPRGRSPRRQSPSPRGRSYSRSPYRGREEAPHVNGICMNVEDHSPLAFPVEELALTACTQGVQLIEILVFEIWPHFSGQFFLRQFTSTILLYLYSNSLAIG</sequence>
<reference evidence="9 10" key="1">
    <citation type="journal article" date="2021" name="bioRxiv">
        <title>Chromosome-scale and haplotype-resolved genome assembly of a tetraploid potato cultivar.</title>
        <authorList>
            <person name="Sun H."/>
            <person name="Jiao W.-B."/>
            <person name="Krause K."/>
            <person name="Campoy J.A."/>
            <person name="Goel M."/>
            <person name="Folz-Donahue K."/>
            <person name="Kukat C."/>
            <person name="Huettel B."/>
            <person name="Schneeberger K."/>
        </authorList>
    </citation>
    <scope>NUCLEOTIDE SEQUENCE [LARGE SCALE GENOMIC DNA]</scope>
    <source>
        <strain evidence="9">SolTubOtavaFocal</strain>
        <tissue evidence="9">Leaves</tissue>
    </source>
</reference>
<dbReference type="InterPro" id="IPR050907">
    <property type="entry name" value="SRSF"/>
</dbReference>
<dbReference type="InterPro" id="IPR000504">
    <property type="entry name" value="RRM_dom"/>
</dbReference>
<comment type="caution">
    <text evidence="9">The sequence shown here is derived from an EMBL/GenBank/DDBJ whole genome shotgun (WGS) entry which is preliminary data.</text>
</comment>
<evidence type="ECO:0000256" key="6">
    <source>
        <dbReference type="SAM" id="MobiDB-lite"/>
    </source>
</evidence>
<dbReference type="PROSITE" id="PS50102">
    <property type="entry name" value="RRM"/>
    <property type="match status" value="1"/>
</dbReference>
<dbReference type="SUPFAM" id="SSF57756">
    <property type="entry name" value="Retrovirus zinc finger-like domains"/>
    <property type="match status" value="1"/>
</dbReference>
<dbReference type="PROSITE" id="PS50158">
    <property type="entry name" value="ZF_CCHC"/>
    <property type="match status" value="1"/>
</dbReference>
<dbReference type="EMBL" id="JAIVGD010000026">
    <property type="protein sequence ID" value="KAH0741208.1"/>
    <property type="molecule type" value="Genomic_DNA"/>
</dbReference>
<organism evidence="9 10">
    <name type="scientific">Solanum tuberosum</name>
    <name type="common">Potato</name>
    <dbReference type="NCBI Taxonomy" id="4113"/>
    <lineage>
        <taxon>Eukaryota</taxon>
        <taxon>Viridiplantae</taxon>
        <taxon>Streptophyta</taxon>
        <taxon>Embryophyta</taxon>
        <taxon>Tracheophyta</taxon>
        <taxon>Spermatophyta</taxon>
        <taxon>Magnoliopsida</taxon>
        <taxon>eudicotyledons</taxon>
        <taxon>Gunneridae</taxon>
        <taxon>Pentapetalae</taxon>
        <taxon>asterids</taxon>
        <taxon>lamiids</taxon>
        <taxon>Solanales</taxon>
        <taxon>Solanaceae</taxon>
        <taxon>Solanoideae</taxon>
        <taxon>Solaneae</taxon>
        <taxon>Solanum</taxon>
    </lineage>
</organism>
<dbReference type="CDD" id="cd12373">
    <property type="entry name" value="RRM_SRSF3_like"/>
    <property type="match status" value="1"/>
</dbReference>
<gene>
    <name evidence="9" type="ORF">KY290_034251</name>
</gene>
<evidence type="ECO:0008006" key="11">
    <source>
        <dbReference type="Google" id="ProtNLM"/>
    </source>
</evidence>
<dbReference type="Pfam" id="PF00098">
    <property type="entry name" value="zf-CCHC"/>
    <property type="match status" value="1"/>
</dbReference>
<dbReference type="SUPFAM" id="SSF54928">
    <property type="entry name" value="RNA-binding domain, RBD"/>
    <property type="match status" value="1"/>
</dbReference>
<dbReference type="Proteomes" id="UP000826656">
    <property type="component" value="Unassembled WGS sequence"/>
</dbReference>
<dbReference type="InterPro" id="IPR001878">
    <property type="entry name" value="Znf_CCHC"/>
</dbReference>
<evidence type="ECO:0000256" key="5">
    <source>
        <dbReference type="PROSITE-ProRule" id="PRU00176"/>
    </source>
</evidence>